<accession>F3L3W2</accession>
<keyword evidence="4" id="KW-1133">Transmembrane helix</keyword>
<dbReference type="RefSeq" id="WP_009576503.1">
    <property type="nucleotide sequence ID" value="NZ_AEIG01000067.1"/>
</dbReference>
<evidence type="ECO:0000313" key="6">
    <source>
        <dbReference type="EMBL" id="EGG29011.1"/>
    </source>
</evidence>
<dbReference type="PANTHER" id="PTHR30485">
    <property type="entry name" value="NI/FE-HYDROGENASE 1 B-TYPE CYTOCHROME SUBUNIT"/>
    <property type="match status" value="1"/>
</dbReference>
<keyword evidence="7" id="KW-1185">Reference proteome</keyword>
<dbReference type="InterPro" id="IPR016174">
    <property type="entry name" value="Di-haem_cyt_TM"/>
</dbReference>
<dbReference type="eggNOG" id="COG3658">
    <property type="taxonomic scope" value="Bacteria"/>
</dbReference>
<dbReference type="SUPFAM" id="SSF81342">
    <property type="entry name" value="Transmembrane di-heme cytochromes"/>
    <property type="match status" value="1"/>
</dbReference>
<dbReference type="InterPro" id="IPR011577">
    <property type="entry name" value="Cyt_b561_bac/Ni-Hgenase"/>
</dbReference>
<sequence>MYPTWDLLQRLVHWCFPVLIGFAWWSAENGQMQWHAYSGYALLVLVLWRIVWGFVGSDHAKFKQFVVGIPSVISYLKGARTDRLGHNPLGGWSVMTMLGLLLVQTVSGLFNTDELLLQGPLTVFASDGLIEIASEVHETSWLAIQALVALHIVVVCYHQWVKKDGLITQMGFGSRLTRVPSRRPRLGLGLLALVFVAASVVAIGLVLPEPEPLWSF</sequence>
<dbReference type="EMBL" id="AEIG01000067">
    <property type="protein sequence ID" value="EGG29011.1"/>
    <property type="molecule type" value="Genomic_DNA"/>
</dbReference>
<organism evidence="6 7">
    <name type="scientific">Aequoribacter fuscus</name>
    <dbReference type="NCBI Taxonomy" id="2518989"/>
    <lineage>
        <taxon>Bacteria</taxon>
        <taxon>Pseudomonadati</taxon>
        <taxon>Pseudomonadota</taxon>
        <taxon>Gammaproteobacteria</taxon>
        <taxon>Cellvibrionales</taxon>
        <taxon>Halieaceae</taxon>
        <taxon>Aequoribacter</taxon>
    </lineage>
</organism>
<dbReference type="GO" id="GO:0005886">
    <property type="term" value="C:plasma membrane"/>
    <property type="evidence" value="ECO:0007669"/>
    <property type="project" value="UniProtKB-SubCell"/>
</dbReference>
<dbReference type="GO" id="GO:0020037">
    <property type="term" value="F:heme binding"/>
    <property type="evidence" value="ECO:0007669"/>
    <property type="project" value="TreeGrafter"/>
</dbReference>
<keyword evidence="5" id="KW-0472">Membrane</keyword>
<dbReference type="AlphaFoldDB" id="F3L3W2"/>
<dbReference type="Proteomes" id="UP000005615">
    <property type="component" value="Unassembled WGS sequence"/>
</dbReference>
<dbReference type="OrthoDB" id="196472at2"/>
<comment type="caution">
    <text evidence="6">The sequence shown here is derived from an EMBL/GenBank/DDBJ whole genome shotgun (WGS) entry which is preliminary data.</text>
</comment>
<dbReference type="STRING" id="2518989.IMCC3088_2304"/>
<dbReference type="Pfam" id="PF01292">
    <property type="entry name" value="Ni_hydr_CYTB"/>
    <property type="match status" value="1"/>
</dbReference>
<proteinExistence type="predicted"/>
<evidence type="ECO:0000256" key="1">
    <source>
        <dbReference type="ARBA" id="ARBA00004651"/>
    </source>
</evidence>
<evidence type="ECO:0000256" key="3">
    <source>
        <dbReference type="ARBA" id="ARBA00022692"/>
    </source>
</evidence>
<dbReference type="Gene3D" id="1.20.950.20">
    <property type="entry name" value="Transmembrane di-heme cytochromes, Chain C"/>
    <property type="match status" value="1"/>
</dbReference>
<dbReference type="GO" id="GO:0022904">
    <property type="term" value="P:respiratory electron transport chain"/>
    <property type="evidence" value="ECO:0007669"/>
    <property type="project" value="InterPro"/>
</dbReference>
<name>F3L3W2_9GAMM</name>
<evidence type="ECO:0000313" key="7">
    <source>
        <dbReference type="Proteomes" id="UP000005615"/>
    </source>
</evidence>
<dbReference type="PANTHER" id="PTHR30485:SF2">
    <property type="entry name" value="BLL0597 PROTEIN"/>
    <property type="match status" value="1"/>
</dbReference>
<reference evidence="6 7" key="1">
    <citation type="journal article" date="2011" name="J. Bacteriol.">
        <title>Genome sequence of strain IMCC3088, a proteorhodopsin-containing marine bacterium belonging to the OM60/NOR5 clade.</title>
        <authorList>
            <person name="Jang Y."/>
            <person name="Oh H.M."/>
            <person name="Kang I."/>
            <person name="Lee K."/>
            <person name="Yang S.J."/>
            <person name="Cho J.C."/>
        </authorList>
    </citation>
    <scope>NUCLEOTIDE SEQUENCE [LARGE SCALE GENOMIC DNA]</scope>
    <source>
        <strain evidence="6 7">IMCC3088</strain>
    </source>
</reference>
<gene>
    <name evidence="6" type="ORF">IMCC3088_2304</name>
</gene>
<comment type="subcellular location">
    <subcellularLocation>
        <location evidence="1">Cell membrane</location>
        <topology evidence="1">Multi-pass membrane protein</topology>
    </subcellularLocation>
</comment>
<evidence type="ECO:0000256" key="5">
    <source>
        <dbReference type="ARBA" id="ARBA00023136"/>
    </source>
</evidence>
<evidence type="ECO:0000256" key="2">
    <source>
        <dbReference type="ARBA" id="ARBA00022475"/>
    </source>
</evidence>
<dbReference type="GO" id="GO:0009055">
    <property type="term" value="F:electron transfer activity"/>
    <property type="evidence" value="ECO:0007669"/>
    <property type="project" value="InterPro"/>
</dbReference>
<dbReference type="InterPro" id="IPR051542">
    <property type="entry name" value="Hydrogenase_cytochrome"/>
</dbReference>
<keyword evidence="3" id="KW-0812">Transmembrane</keyword>
<protein>
    <submittedName>
        <fullName evidence="6">Cytochrome b</fullName>
    </submittedName>
</protein>
<keyword evidence="2" id="KW-1003">Cell membrane</keyword>
<evidence type="ECO:0000256" key="4">
    <source>
        <dbReference type="ARBA" id="ARBA00022989"/>
    </source>
</evidence>